<accession>A9UWD0</accession>
<dbReference type="Pfam" id="PF08925">
    <property type="entry name" value="DUF1907"/>
    <property type="match status" value="1"/>
</dbReference>
<evidence type="ECO:0000256" key="1">
    <source>
        <dbReference type="ARBA" id="ARBA00004123"/>
    </source>
</evidence>
<sequence length="307" mass="33259">MEVVSRDFHVPSLDEVAGVFEAGLRANFATATASVVDCPDLTQAPFHLASEGICGSPRLADVGGVPNLVPLVNRDKVYNFVDVAKQIDLPGAFFLGAGAGSSRLAGVNCEMMPNTHIATHTIKSYFAKVDPEDGSMVLNPYSSNEFGLLGNFLASEGRPGKVIKVEAETRTGDKNFVTCMREALHAHFGDAMPVAIGGSFVIEAGNAKLHVMPDFSKTPLQSDDEVAQWLKFYECQPPLTCLSVFVSHDPGMDLRVDHTHCFSQHGQGGHYHYDVTPKAVKYTGYFVVAEKVFRVDAPKETHTIGRD</sequence>
<keyword evidence="6" id="KW-0539">Nucleus</keyword>
<dbReference type="InterPro" id="IPR015021">
    <property type="entry name" value="C11orf54_DUF1907"/>
</dbReference>
<dbReference type="FunCoup" id="A9UWD0">
    <property type="interactions" value="347"/>
</dbReference>
<dbReference type="GO" id="GO:0005634">
    <property type="term" value="C:nucleus"/>
    <property type="evidence" value="ECO:0000318"/>
    <property type="project" value="GO_Central"/>
</dbReference>
<evidence type="ECO:0000313" key="8">
    <source>
        <dbReference type="EMBL" id="EDQ90541.1"/>
    </source>
</evidence>
<evidence type="ECO:0000256" key="6">
    <source>
        <dbReference type="ARBA" id="ARBA00023242"/>
    </source>
</evidence>
<dbReference type="EMBL" id="CH991547">
    <property type="protein sequence ID" value="EDQ90541.1"/>
    <property type="molecule type" value="Genomic_DNA"/>
</dbReference>
<keyword evidence="9" id="KW-1185">Reference proteome</keyword>
<dbReference type="CDD" id="cd17298">
    <property type="entry name" value="DUF1907"/>
    <property type="match status" value="1"/>
</dbReference>
<dbReference type="KEGG" id="mbr:MONBRDRAFT_20550"/>
<dbReference type="SMART" id="SM01168">
    <property type="entry name" value="DUF1907"/>
    <property type="match status" value="1"/>
</dbReference>
<dbReference type="OMA" id="YHIMPDF"/>
<dbReference type="GO" id="GO:0008270">
    <property type="term" value="F:zinc ion binding"/>
    <property type="evidence" value="ECO:0000318"/>
    <property type="project" value="GO_Central"/>
</dbReference>
<comment type="subcellular location">
    <subcellularLocation>
        <location evidence="1">Nucleus</location>
    </subcellularLocation>
</comment>
<name>A9UWD0_MONBE</name>
<comment type="subunit">
    <text evidence="2">Monomer.</text>
</comment>
<gene>
    <name evidence="8" type="ORF">MONBRDRAFT_20550</name>
</gene>
<dbReference type="InParanoid" id="A9UWD0"/>
<dbReference type="SUPFAM" id="SSF117856">
    <property type="entry name" value="AF0104/ALDC/Ptd012-like"/>
    <property type="match status" value="1"/>
</dbReference>
<evidence type="ECO:0000256" key="2">
    <source>
        <dbReference type="ARBA" id="ARBA00011245"/>
    </source>
</evidence>
<dbReference type="GeneID" id="5889962"/>
<dbReference type="PANTHER" id="PTHR13204:SF1">
    <property type="entry name" value="ESTER HYDROLASE C11ORF54"/>
    <property type="match status" value="1"/>
</dbReference>
<dbReference type="PANTHER" id="PTHR13204">
    <property type="entry name" value="PTD012 PROTEIN"/>
    <property type="match status" value="1"/>
</dbReference>
<keyword evidence="4" id="KW-0378">Hydrolase</keyword>
<dbReference type="GO" id="GO:0016788">
    <property type="term" value="F:hydrolase activity, acting on ester bonds"/>
    <property type="evidence" value="ECO:0000318"/>
    <property type="project" value="GO_Central"/>
</dbReference>
<protein>
    <recommendedName>
        <fullName evidence="7">DUF1907 domain-containing protein</fullName>
    </recommendedName>
</protein>
<keyword evidence="5" id="KW-0862">Zinc</keyword>
<evidence type="ECO:0000256" key="4">
    <source>
        <dbReference type="ARBA" id="ARBA00022801"/>
    </source>
</evidence>
<dbReference type="RefSeq" id="XP_001744592.1">
    <property type="nucleotide sequence ID" value="XM_001744540.1"/>
</dbReference>
<proteinExistence type="predicted"/>
<dbReference type="eggNOG" id="KOG4048">
    <property type="taxonomic scope" value="Eukaryota"/>
</dbReference>
<dbReference type="Proteomes" id="UP000001357">
    <property type="component" value="Unassembled WGS sequence"/>
</dbReference>
<dbReference type="AlphaFoldDB" id="A9UWD0"/>
<organism evidence="8 9">
    <name type="scientific">Monosiga brevicollis</name>
    <name type="common">Choanoflagellate</name>
    <dbReference type="NCBI Taxonomy" id="81824"/>
    <lineage>
        <taxon>Eukaryota</taxon>
        <taxon>Choanoflagellata</taxon>
        <taxon>Craspedida</taxon>
        <taxon>Salpingoecidae</taxon>
        <taxon>Monosiga</taxon>
    </lineage>
</organism>
<evidence type="ECO:0000259" key="7">
    <source>
        <dbReference type="SMART" id="SM01168"/>
    </source>
</evidence>
<evidence type="ECO:0000256" key="5">
    <source>
        <dbReference type="ARBA" id="ARBA00022833"/>
    </source>
</evidence>
<evidence type="ECO:0000256" key="3">
    <source>
        <dbReference type="ARBA" id="ARBA00022723"/>
    </source>
</evidence>
<keyword evidence="3" id="KW-0479">Metal-binding</keyword>
<evidence type="ECO:0000313" key="9">
    <source>
        <dbReference type="Proteomes" id="UP000001357"/>
    </source>
</evidence>
<feature type="domain" description="DUF1907" evidence="7">
    <location>
        <begin position="19"/>
        <end position="295"/>
    </location>
</feature>
<reference evidence="8 9" key="1">
    <citation type="journal article" date="2008" name="Nature">
        <title>The genome of the choanoflagellate Monosiga brevicollis and the origin of metazoans.</title>
        <authorList>
            <consortium name="JGI Sequencing"/>
            <person name="King N."/>
            <person name="Westbrook M.J."/>
            <person name="Young S.L."/>
            <person name="Kuo A."/>
            <person name="Abedin M."/>
            <person name="Chapman J."/>
            <person name="Fairclough S."/>
            <person name="Hellsten U."/>
            <person name="Isogai Y."/>
            <person name="Letunic I."/>
            <person name="Marr M."/>
            <person name="Pincus D."/>
            <person name="Putnam N."/>
            <person name="Rokas A."/>
            <person name="Wright K.J."/>
            <person name="Zuzow R."/>
            <person name="Dirks W."/>
            <person name="Good M."/>
            <person name="Goodstein D."/>
            <person name="Lemons D."/>
            <person name="Li W."/>
            <person name="Lyons J.B."/>
            <person name="Morris A."/>
            <person name="Nichols S."/>
            <person name="Richter D.J."/>
            <person name="Salamov A."/>
            <person name="Bork P."/>
            <person name="Lim W.A."/>
            <person name="Manning G."/>
            <person name="Miller W.T."/>
            <person name="McGinnis W."/>
            <person name="Shapiro H."/>
            <person name="Tjian R."/>
            <person name="Grigoriev I.V."/>
            <person name="Rokhsar D."/>
        </authorList>
    </citation>
    <scope>NUCLEOTIDE SEQUENCE [LARGE SCALE GENOMIC DNA]</scope>
    <source>
        <strain evidence="9">MX1 / ATCC 50154</strain>
    </source>
</reference>